<name>A0A8J3V0U4_9ACTN</name>
<evidence type="ECO:0000256" key="4">
    <source>
        <dbReference type="PROSITE-ProRule" id="PRU00335"/>
    </source>
</evidence>
<dbReference type="Gene3D" id="1.10.357.10">
    <property type="entry name" value="Tetracycline Repressor, domain 2"/>
    <property type="match status" value="1"/>
</dbReference>
<organism evidence="6 7">
    <name type="scientific">Planotetraspora thailandica</name>
    <dbReference type="NCBI Taxonomy" id="487172"/>
    <lineage>
        <taxon>Bacteria</taxon>
        <taxon>Bacillati</taxon>
        <taxon>Actinomycetota</taxon>
        <taxon>Actinomycetes</taxon>
        <taxon>Streptosporangiales</taxon>
        <taxon>Streptosporangiaceae</taxon>
        <taxon>Planotetraspora</taxon>
    </lineage>
</organism>
<keyword evidence="2 4" id="KW-0238">DNA-binding</keyword>
<comment type="caution">
    <text evidence="6">The sequence shown here is derived from an EMBL/GenBank/DDBJ whole genome shotgun (WGS) entry which is preliminary data.</text>
</comment>
<keyword evidence="3" id="KW-0804">Transcription</keyword>
<accession>A0A8J3V0U4</accession>
<evidence type="ECO:0000256" key="3">
    <source>
        <dbReference type="ARBA" id="ARBA00023163"/>
    </source>
</evidence>
<dbReference type="EMBL" id="BOOR01000004">
    <property type="protein sequence ID" value="GII52004.1"/>
    <property type="molecule type" value="Genomic_DNA"/>
</dbReference>
<dbReference type="PROSITE" id="PS50977">
    <property type="entry name" value="HTH_TETR_2"/>
    <property type="match status" value="1"/>
</dbReference>
<dbReference type="SUPFAM" id="SSF46689">
    <property type="entry name" value="Homeodomain-like"/>
    <property type="match status" value="1"/>
</dbReference>
<dbReference type="AlphaFoldDB" id="A0A8J3V0U4"/>
<keyword evidence="7" id="KW-1185">Reference proteome</keyword>
<dbReference type="RefSeq" id="WP_203942317.1">
    <property type="nucleotide sequence ID" value="NZ_BOOR01000004.1"/>
</dbReference>
<evidence type="ECO:0000259" key="5">
    <source>
        <dbReference type="PROSITE" id="PS50977"/>
    </source>
</evidence>
<evidence type="ECO:0000256" key="2">
    <source>
        <dbReference type="ARBA" id="ARBA00023125"/>
    </source>
</evidence>
<sequence>MADTLDTATPARRRRSDARRSIDAILNAARIVLGERADASMEEIATAAGVTRQTVYAHFPSRDALMAALIEAAAAEYAALLDDAGLDTAPPADALAQFLDAGWRFLRRYPLLLNPTVTRIHRPKSNDPHDVVPPLLERLIRRGQQTGDFDPSLPAAWLAAAVIGLQHTAAAEVADGRLTAAKAAALCLESTMRLCGSSGRPTASR</sequence>
<evidence type="ECO:0000313" key="6">
    <source>
        <dbReference type="EMBL" id="GII52004.1"/>
    </source>
</evidence>
<dbReference type="GO" id="GO:0000976">
    <property type="term" value="F:transcription cis-regulatory region binding"/>
    <property type="evidence" value="ECO:0007669"/>
    <property type="project" value="TreeGrafter"/>
</dbReference>
<evidence type="ECO:0000313" key="7">
    <source>
        <dbReference type="Proteomes" id="UP000605992"/>
    </source>
</evidence>
<dbReference type="PANTHER" id="PTHR30055">
    <property type="entry name" value="HTH-TYPE TRANSCRIPTIONAL REGULATOR RUTR"/>
    <property type="match status" value="1"/>
</dbReference>
<dbReference type="PANTHER" id="PTHR30055:SF234">
    <property type="entry name" value="HTH-TYPE TRANSCRIPTIONAL REGULATOR BETI"/>
    <property type="match status" value="1"/>
</dbReference>
<dbReference type="InterPro" id="IPR009057">
    <property type="entry name" value="Homeodomain-like_sf"/>
</dbReference>
<dbReference type="InterPro" id="IPR036271">
    <property type="entry name" value="Tet_transcr_reg_TetR-rel_C_sf"/>
</dbReference>
<dbReference type="SUPFAM" id="SSF48498">
    <property type="entry name" value="Tetracyclin repressor-like, C-terminal domain"/>
    <property type="match status" value="1"/>
</dbReference>
<feature type="DNA-binding region" description="H-T-H motif" evidence="4">
    <location>
        <begin position="40"/>
        <end position="59"/>
    </location>
</feature>
<gene>
    <name evidence="6" type="ORF">Pth03_03930</name>
</gene>
<reference evidence="6" key="1">
    <citation type="submission" date="2021-01" db="EMBL/GenBank/DDBJ databases">
        <title>Whole genome shotgun sequence of Planotetraspora thailandica NBRC 104271.</title>
        <authorList>
            <person name="Komaki H."/>
            <person name="Tamura T."/>
        </authorList>
    </citation>
    <scope>NUCLEOTIDE SEQUENCE</scope>
    <source>
        <strain evidence="6">NBRC 104271</strain>
    </source>
</reference>
<evidence type="ECO:0000256" key="1">
    <source>
        <dbReference type="ARBA" id="ARBA00023015"/>
    </source>
</evidence>
<dbReference type="Pfam" id="PF00440">
    <property type="entry name" value="TetR_N"/>
    <property type="match status" value="1"/>
</dbReference>
<dbReference type="GO" id="GO:0003700">
    <property type="term" value="F:DNA-binding transcription factor activity"/>
    <property type="evidence" value="ECO:0007669"/>
    <property type="project" value="TreeGrafter"/>
</dbReference>
<feature type="domain" description="HTH tetR-type" evidence="5">
    <location>
        <begin position="19"/>
        <end position="77"/>
    </location>
</feature>
<proteinExistence type="predicted"/>
<dbReference type="InterPro" id="IPR050109">
    <property type="entry name" value="HTH-type_TetR-like_transc_reg"/>
</dbReference>
<keyword evidence="1" id="KW-0805">Transcription regulation</keyword>
<dbReference type="Proteomes" id="UP000605992">
    <property type="component" value="Unassembled WGS sequence"/>
</dbReference>
<protein>
    <recommendedName>
        <fullName evidence="5">HTH tetR-type domain-containing protein</fullName>
    </recommendedName>
</protein>
<dbReference type="InterPro" id="IPR001647">
    <property type="entry name" value="HTH_TetR"/>
</dbReference>